<dbReference type="InterPro" id="IPR000182">
    <property type="entry name" value="GNAT_dom"/>
</dbReference>
<reference evidence="2 3" key="1">
    <citation type="journal article" date="2011" name="Stand. Genomic Sci.">
        <title>Complete genome sequence of the halophilic and highly halotolerant Chromohalobacter salexigens type strain (1H11(T)).</title>
        <authorList>
            <person name="Copeland A."/>
            <person name="O'Connor K."/>
            <person name="Lucas S."/>
            <person name="Lapidus A."/>
            <person name="Berry K.W."/>
            <person name="Detter J.C."/>
            <person name="Del Rio T.G."/>
            <person name="Hammon N."/>
            <person name="Dalin E."/>
            <person name="Tice H."/>
            <person name="Pitluck S."/>
            <person name="Bruce D."/>
            <person name="Goodwin L."/>
            <person name="Han C."/>
            <person name="Tapia R."/>
            <person name="Saunders E."/>
            <person name="Schmutz J."/>
            <person name="Brettin T."/>
            <person name="Larimer F."/>
            <person name="Land M."/>
            <person name="Hauser L."/>
            <person name="Vargas C."/>
            <person name="Nieto J.J."/>
            <person name="Kyrpides N.C."/>
            <person name="Ivanova N."/>
            <person name="Goker M."/>
            <person name="Klenk H.P."/>
            <person name="Csonka L.N."/>
            <person name="Woyke T."/>
        </authorList>
    </citation>
    <scope>NUCLEOTIDE SEQUENCE [LARGE SCALE GENOMIC DNA]</scope>
    <source>
        <strain evidence="3">ATCC BAA-138 / DSM 3043 / CIP 106854 / NCIMB 13768 / 1H11</strain>
    </source>
</reference>
<dbReference type="CDD" id="cd04301">
    <property type="entry name" value="NAT_SF"/>
    <property type="match status" value="1"/>
</dbReference>
<dbReference type="Pfam" id="PF00583">
    <property type="entry name" value="Acetyltransf_1"/>
    <property type="match status" value="1"/>
</dbReference>
<dbReference type="GO" id="GO:0016747">
    <property type="term" value="F:acyltransferase activity, transferring groups other than amino-acyl groups"/>
    <property type="evidence" value="ECO:0007669"/>
    <property type="project" value="InterPro"/>
</dbReference>
<name>Q1QVL9_CHRI1</name>
<keyword evidence="2" id="KW-0808">Transferase</keyword>
<evidence type="ECO:0000313" key="2">
    <source>
        <dbReference type="EMBL" id="ABE59489.1"/>
    </source>
</evidence>
<dbReference type="EMBL" id="CP000285">
    <property type="protein sequence ID" value="ABE59489.1"/>
    <property type="molecule type" value="Genomic_DNA"/>
</dbReference>
<organism evidence="2 3">
    <name type="scientific">Chromohalobacter israelensis (strain ATCC BAA-138 / DSM 3043 / CIP 106854 / NCIMB 13768 / 1H11)</name>
    <name type="common">Chromohalobacter salexigens</name>
    <dbReference type="NCBI Taxonomy" id="290398"/>
    <lineage>
        <taxon>Bacteria</taxon>
        <taxon>Pseudomonadati</taxon>
        <taxon>Pseudomonadota</taxon>
        <taxon>Gammaproteobacteria</taxon>
        <taxon>Oceanospirillales</taxon>
        <taxon>Halomonadaceae</taxon>
        <taxon>Chromohalobacter</taxon>
    </lineage>
</organism>
<protein>
    <submittedName>
        <fullName evidence="2">GCN5-related N-acetyltransferase</fullName>
    </submittedName>
</protein>
<accession>Q1QVL9</accession>
<sequence length="197" mass="22551">MAAVTLKVCQGRDIAPYLDALAALRIQVFRDYPYLYDGDAEYEARYLARYADNPASLFVLAFADDTLIGAATGQPLADECEEFRAPFERQGPAPARVFYYGESVLRPEYRGRGTGKAFMHERESHAQARGFDVAAFCAVERDPAHPRRPVDHRPLAPFWERHGYQRRPDLYTHFAWKDVDSEQATDKRMVFWLKALA</sequence>
<dbReference type="KEGG" id="csa:Csal_2138"/>
<dbReference type="PROSITE" id="PS51186">
    <property type="entry name" value="GNAT"/>
    <property type="match status" value="1"/>
</dbReference>
<dbReference type="SUPFAM" id="SSF55729">
    <property type="entry name" value="Acyl-CoA N-acyltransferases (Nat)"/>
    <property type="match status" value="1"/>
</dbReference>
<dbReference type="RefSeq" id="WP_011507435.1">
    <property type="nucleotide sequence ID" value="NC_007963.1"/>
</dbReference>
<evidence type="ECO:0000313" key="3">
    <source>
        <dbReference type="Proteomes" id="UP000000239"/>
    </source>
</evidence>
<proteinExistence type="predicted"/>
<dbReference type="OrthoDB" id="187903at2"/>
<dbReference type="STRING" id="290398.Csal_2138"/>
<dbReference type="InterPro" id="IPR016181">
    <property type="entry name" value="Acyl_CoA_acyltransferase"/>
</dbReference>
<gene>
    <name evidence="2" type="ordered locus">Csal_2138</name>
</gene>
<dbReference type="Proteomes" id="UP000000239">
    <property type="component" value="Chromosome"/>
</dbReference>
<dbReference type="HOGENOM" id="CLU_120432_0_0_6"/>
<dbReference type="Gene3D" id="3.40.630.30">
    <property type="match status" value="1"/>
</dbReference>
<dbReference type="eggNOG" id="COG0454">
    <property type="taxonomic scope" value="Bacteria"/>
</dbReference>
<feature type="domain" description="N-acetyltransferase" evidence="1">
    <location>
        <begin position="9"/>
        <end position="194"/>
    </location>
</feature>
<evidence type="ECO:0000259" key="1">
    <source>
        <dbReference type="PROSITE" id="PS51186"/>
    </source>
</evidence>
<dbReference type="AlphaFoldDB" id="Q1QVL9"/>
<keyword evidence="3" id="KW-1185">Reference proteome</keyword>
<dbReference type="GeneID" id="95334857"/>